<dbReference type="InterPro" id="IPR001810">
    <property type="entry name" value="F-box_dom"/>
</dbReference>
<dbReference type="CDD" id="cd22160">
    <property type="entry name" value="F-box_AtFBL13-like"/>
    <property type="match status" value="1"/>
</dbReference>
<dbReference type="Pfam" id="PF00646">
    <property type="entry name" value="F-box"/>
    <property type="match status" value="1"/>
</dbReference>
<sequence length="334" mass="38525">MSQISALSDDLLVKILSFLPTKVAVSTSVLSKQWKFLWMWLPKLEYDDYNDINHRKSSLLMYRYENLPLHRAPILESLLLRFRFKSENTKQWVGIAVSRRVRELSISYLYVWDVNSQVLLPCRLYSCTSLVTLKLEGKNILVDVPPTVCLPSLKTLQLLRVTYSNEDALRLLLSYCPVLEDLSIKRGYDDNMRALVVDVPSLRCLSLNINAACSSDDGCVIVTPSLKSFYVDDSRSEFSYLVEHMPDLEEADIFVNQNPEKLLVSITSVKRLSLRVKFNSKEELGYHNAGIVFNQLEHLKLYIINEYWSNLLVRLLKDTPKLRVLNLDASVSFY</sequence>
<organism evidence="3 4">
    <name type="scientific">Camelina sativa</name>
    <name type="common">False flax</name>
    <name type="synonym">Myagrum sativum</name>
    <dbReference type="NCBI Taxonomy" id="90675"/>
    <lineage>
        <taxon>Eukaryota</taxon>
        <taxon>Viridiplantae</taxon>
        <taxon>Streptophyta</taxon>
        <taxon>Embryophyta</taxon>
        <taxon>Tracheophyta</taxon>
        <taxon>Spermatophyta</taxon>
        <taxon>Magnoliopsida</taxon>
        <taxon>eudicotyledons</taxon>
        <taxon>Gunneridae</taxon>
        <taxon>Pentapetalae</taxon>
        <taxon>rosids</taxon>
        <taxon>malvids</taxon>
        <taxon>Brassicales</taxon>
        <taxon>Brassicaceae</taxon>
        <taxon>Camelineae</taxon>
        <taxon>Camelina</taxon>
    </lineage>
</organism>
<dbReference type="GeneID" id="104733512"/>
<dbReference type="InterPro" id="IPR053781">
    <property type="entry name" value="F-box_AtFBL13-like"/>
</dbReference>
<feature type="domain" description="F-box" evidence="1">
    <location>
        <begin position="4"/>
        <end position="43"/>
    </location>
</feature>
<dbReference type="InterPro" id="IPR050232">
    <property type="entry name" value="FBL13/AtMIF1-like"/>
</dbReference>
<dbReference type="SUPFAM" id="SSF52047">
    <property type="entry name" value="RNI-like"/>
    <property type="match status" value="1"/>
</dbReference>
<dbReference type="Pfam" id="PF24758">
    <property type="entry name" value="LRR_At5g56370"/>
    <property type="match status" value="1"/>
</dbReference>
<evidence type="ECO:0000259" key="1">
    <source>
        <dbReference type="Pfam" id="PF00646"/>
    </source>
</evidence>
<dbReference type="Proteomes" id="UP000694864">
    <property type="component" value="Chromosome 2"/>
</dbReference>
<dbReference type="InterPro" id="IPR055411">
    <property type="entry name" value="LRR_FXL15/At3g58940/PEG3-like"/>
</dbReference>
<reference evidence="4" key="2">
    <citation type="submission" date="2025-08" db="UniProtKB">
        <authorList>
            <consortium name="RefSeq"/>
        </authorList>
    </citation>
    <scope>IDENTIFICATION</scope>
    <source>
        <tissue evidence="4">Leaf</tissue>
    </source>
</reference>
<proteinExistence type="predicted"/>
<dbReference type="InterPro" id="IPR032675">
    <property type="entry name" value="LRR_dom_sf"/>
</dbReference>
<feature type="domain" description="F-box/LRR-repeat protein 15/At3g58940/PEG3-like LRR" evidence="2">
    <location>
        <begin position="90"/>
        <end position="254"/>
    </location>
</feature>
<name>A0ABM0V637_CAMSA</name>
<evidence type="ECO:0000313" key="3">
    <source>
        <dbReference type="Proteomes" id="UP000694864"/>
    </source>
</evidence>
<keyword evidence="3" id="KW-1185">Reference proteome</keyword>
<evidence type="ECO:0000259" key="2">
    <source>
        <dbReference type="Pfam" id="PF24758"/>
    </source>
</evidence>
<dbReference type="RefSeq" id="XP_010451389.1">
    <property type="nucleotide sequence ID" value="XM_010453087.1"/>
</dbReference>
<protein>
    <submittedName>
        <fullName evidence="4">FBD-associated F-box protein At5g56690</fullName>
    </submittedName>
</protein>
<gene>
    <name evidence="4" type="primary">LOC104733512</name>
</gene>
<accession>A0ABM0V637</accession>
<dbReference type="InterPro" id="IPR036047">
    <property type="entry name" value="F-box-like_dom_sf"/>
</dbReference>
<reference evidence="3" key="1">
    <citation type="journal article" date="2014" name="Nat. Commun.">
        <title>The emerging biofuel crop Camelina sativa retains a highly undifferentiated hexaploid genome structure.</title>
        <authorList>
            <person name="Kagale S."/>
            <person name="Koh C."/>
            <person name="Nixon J."/>
            <person name="Bollina V."/>
            <person name="Clarke W.E."/>
            <person name="Tuteja R."/>
            <person name="Spillane C."/>
            <person name="Robinson S.J."/>
            <person name="Links M.G."/>
            <person name="Clarke C."/>
            <person name="Higgins E.E."/>
            <person name="Huebert T."/>
            <person name="Sharpe A.G."/>
            <person name="Parkin I.A."/>
        </authorList>
    </citation>
    <scope>NUCLEOTIDE SEQUENCE [LARGE SCALE GENOMIC DNA]</scope>
    <source>
        <strain evidence="3">cv. DH55</strain>
    </source>
</reference>
<dbReference type="PANTHER" id="PTHR31900:SF28">
    <property type="entry name" value="FBD DOMAIN-CONTAINING PROTEIN"/>
    <property type="match status" value="1"/>
</dbReference>
<evidence type="ECO:0000313" key="4">
    <source>
        <dbReference type="RefSeq" id="XP_010451389.1"/>
    </source>
</evidence>
<dbReference type="Gene3D" id="3.80.10.10">
    <property type="entry name" value="Ribonuclease Inhibitor"/>
    <property type="match status" value="1"/>
</dbReference>
<dbReference type="SUPFAM" id="SSF81383">
    <property type="entry name" value="F-box domain"/>
    <property type="match status" value="1"/>
</dbReference>
<dbReference type="PANTHER" id="PTHR31900">
    <property type="entry name" value="F-BOX/RNI SUPERFAMILY PROTEIN-RELATED"/>
    <property type="match status" value="1"/>
</dbReference>